<evidence type="ECO:0000313" key="3">
    <source>
        <dbReference type="EMBL" id="KAH9842086.1"/>
    </source>
</evidence>
<evidence type="ECO:0000313" key="4">
    <source>
        <dbReference type="Proteomes" id="UP001138500"/>
    </source>
</evidence>
<sequence length="193" mass="22497">RETIRLHHHRSIRQHRHPVRQHARPSHHDHRRQGQRRDADVHARRRSRQPARAADDASLERRRVDDYFVRGGRRGRHGDEYGCARRQHELEGQAGAAVGWCCGCAAHREAREWPCGGRGGRCRGRRRFALGMRGIVHMARKGDDSLFGFCLWIAFFLCIARDILCMGWETAWRRPQDRANTMCADRYGITTDM</sequence>
<gene>
    <name evidence="3" type="ORF">Tdes44962_MAKER10539</name>
</gene>
<reference evidence="3 4" key="1">
    <citation type="journal article" date="2018" name="IMA Fungus">
        <title>IMA Genome-F 10: Nine draft genome sequences of Claviceps purpurea s.lat., including C. arundinis, C. humidiphila, and C. cf. spartinae, pseudomolecules for the pitch canker pathogen Fusarium circinatum, draft genome of Davidsoniella eucalypti, Grosmannia galeiformis, Quambalaria eucalypti, and Teratosphaeria destructans.</title>
        <authorList>
            <person name="Wingfield B.D."/>
            <person name="Liu M."/>
            <person name="Nguyen H.D."/>
            <person name="Lane F.A."/>
            <person name="Morgan S.W."/>
            <person name="De Vos L."/>
            <person name="Wilken P.M."/>
            <person name="Duong T.A."/>
            <person name="Aylward J."/>
            <person name="Coetzee M.P."/>
            <person name="Dadej K."/>
            <person name="De Beer Z.W."/>
            <person name="Findlay W."/>
            <person name="Havenga M."/>
            <person name="Kolarik M."/>
            <person name="Menzies J.G."/>
            <person name="Naidoo K."/>
            <person name="Pochopski O."/>
            <person name="Shoukouhi P."/>
            <person name="Santana Q.C."/>
            <person name="Seifert K.A."/>
            <person name="Soal N."/>
            <person name="Steenkamp E.T."/>
            <person name="Tatham C.T."/>
            <person name="van der Nest M.A."/>
            <person name="Wingfield M.J."/>
        </authorList>
    </citation>
    <scope>NUCLEOTIDE SEQUENCE [LARGE SCALE GENOMIC DNA]</scope>
    <source>
        <strain evidence="3">CMW44962</strain>
    </source>
</reference>
<evidence type="ECO:0000256" key="1">
    <source>
        <dbReference type="SAM" id="MobiDB-lite"/>
    </source>
</evidence>
<feature type="compositionally biased region" description="Basic residues" evidence="1">
    <location>
        <begin position="1"/>
        <end position="34"/>
    </location>
</feature>
<keyword evidence="2" id="KW-0472">Membrane</keyword>
<dbReference type="Proteomes" id="UP001138500">
    <property type="component" value="Unassembled WGS sequence"/>
</dbReference>
<reference evidence="3 4" key="2">
    <citation type="journal article" date="2021" name="Curr. Genet.">
        <title>Genetic response to nitrogen starvation in the aggressive Eucalyptus foliar pathogen Teratosphaeria destructans.</title>
        <authorList>
            <person name="Havenga M."/>
            <person name="Wingfield B.D."/>
            <person name="Wingfield M.J."/>
            <person name="Dreyer L.L."/>
            <person name="Roets F."/>
            <person name="Aylward J."/>
        </authorList>
    </citation>
    <scope>NUCLEOTIDE SEQUENCE [LARGE SCALE GENOMIC DNA]</scope>
    <source>
        <strain evidence="3">CMW44962</strain>
    </source>
</reference>
<keyword evidence="4" id="KW-1185">Reference proteome</keyword>
<dbReference type="AlphaFoldDB" id="A0A9W7SYH1"/>
<feature type="transmembrane region" description="Helical" evidence="2">
    <location>
        <begin position="146"/>
        <end position="164"/>
    </location>
</feature>
<accession>A0A9W7SYH1</accession>
<keyword evidence="2" id="KW-1133">Transmembrane helix</keyword>
<comment type="caution">
    <text evidence="3">The sequence shown here is derived from an EMBL/GenBank/DDBJ whole genome shotgun (WGS) entry which is preliminary data.</text>
</comment>
<feature type="region of interest" description="Disordered" evidence="1">
    <location>
        <begin position="1"/>
        <end position="58"/>
    </location>
</feature>
<evidence type="ECO:0000256" key="2">
    <source>
        <dbReference type="SAM" id="Phobius"/>
    </source>
</evidence>
<name>A0A9W7SYH1_9PEZI</name>
<keyword evidence="2" id="KW-0812">Transmembrane</keyword>
<dbReference type="EMBL" id="RIBY02000476">
    <property type="protein sequence ID" value="KAH9842086.1"/>
    <property type="molecule type" value="Genomic_DNA"/>
</dbReference>
<feature type="non-terminal residue" evidence="3">
    <location>
        <position position="1"/>
    </location>
</feature>
<protein>
    <submittedName>
        <fullName evidence="3">Uncharacterized protein</fullName>
    </submittedName>
</protein>
<organism evidence="3 4">
    <name type="scientific">Teratosphaeria destructans</name>
    <dbReference type="NCBI Taxonomy" id="418781"/>
    <lineage>
        <taxon>Eukaryota</taxon>
        <taxon>Fungi</taxon>
        <taxon>Dikarya</taxon>
        <taxon>Ascomycota</taxon>
        <taxon>Pezizomycotina</taxon>
        <taxon>Dothideomycetes</taxon>
        <taxon>Dothideomycetidae</taxon>
        <taxon>Mycosphaerellales</taxon>
        <taxon>Teratosphaeriaceae</taxon>
        <taxon>Teratosphaeria</taxon>
    </lineage>
</organism>
<proteinExistence type="predicted"/>